<feature type="region of interest" description="Disordered" evidence="1">
    <location>
        <begin position="129"/>
        <end position="197"/>
    </location>
</feature>
<evidence type="ECO:0000313" key="3">
    <source>
        <dbReference type="EMBL" id="TDO31424.1"/>
    </source>
</evidence>
<sequence length="532" mass="54255">MTVPLSILDLAPLVSGGTVGDALRRTLDLARKAEQFGYHRYWVAEHHLTPGVASSQPALLLGQIAAVTERIRLGSGALQTGFLTPLAALEQFGLLDALYPGRFDLGLGRSAQRRSATLSAASVTPASVTPASVTPASVTPASVTPASVTPASVTPASVTPASVTPASVTPASVTPASVTPASVTPASATPASVTPASVTPAASDTAAARVAVSGSPAPAAPAAPAAPVTPAASDTAAARVAVPGSLAPDTPARPGSAALDTAAARVAVPESPASAAPVADPVGPGGSSEARVVDGLVIPKHFDFTPLATSTRAALFGKLLTQPHAEPLDLDQVVDDLQTLIAGPFVDEFGNEAHAVPGEGSDLELWILGSSGGESARVAGARGLPFAANYHVAPAKVLEAVEAYRAAFRPSKTLSAPHVMVSADVVVAEDDDTAKELAIPYALWVRSIRSGGGAIPFPSVEESLAHQWTDEDRDLVADRLDTHFVGSPQTVAERLETLRRVTAADELLVTTITHDHADRVRSFELLAKEWIA</sequence>
<gene>
    <name evidence="3" type="ORF">C8E87_6848</name>
</gene>
<evidence type="ECO:0000313" key="4">
    <source>
        <dbReference type="Proteomes" id="UP000294901"/>
    </source>
</evidence>
<dbReference type="Pfam" id="PF00296">
    <property type="entry name" value="Bac_luciferase"/>
    <property type="match status" value="2"/>
</dbReference>
<dbReference type="SUPFAM" id="SSF51679">
    <property type="entry name" value="Bacterial luciferase-like"/>
    <property type="match status" value="2"/>
</dbReference>
<dbReference type="InterPro" id="IPR050766">
    <property type="entry name" value="Bact_Lucif_Oxidored"/>
</dbReference>
<feature type="domain" description="Luciferase-like" evidence="2">
    <location>
        <begin position="343"/>
        <end position="501"/>
    </location>
</feature>
<proteinExistence type="predicted"/>
<dbReference type="PANTHER" id="PTHR30137:SF6">
    <property type="entry name" value="LUCIFERASE-LIKE MONOOXYGENASE"/>
    <property type="match status" value="1"/>
</dbReference>
<feature type="region of interest" description="Disordered" evidence="1">
    <location>
        <begin position="244"/>
        <end position="264"/>
    </location>
</feature>
<reference evidence="3 4" key="1">
    <citation type="submission" date="2019-03" db="EMBL/GenBank/DDBJ databases">
        <title>Sequencing the genomes of 1000 actinobacteria strains.</title>
        <authorList>
            <person name="Klenk H.-P."/>
        </authorList>
    </citation>
    <scope>NUCLEOTIDE SEQUENCE [LARGE SCALE GENOMIC DNA]</scope>
    <source>
        <strain evidence="3 4">DSM 43805</strain>
    </source>
</reference>
<dbReference type="EMBL" id="SNWR01000002">
    <property type="protein sequence ID" value="TDO31424.1"/>
    <property type="molecule type" value="Genomic_DNA"/>
</dbReference>
<protein>
    <submittedName>
        <fullName evidence="3">Luciferase family oxidoreductase group 1</fullName>
    </submittedName>
</protein>
<evidence type="ECO:0000259" key="2">
    <source>
        <dbReference type="Pfam" id="PF00296"/>
    </source>
</evidence>
<dbReference type="Gene3D" id="3.20.20.30">
    <property type="entry name" value="Luciferase-like domain"/>
    <property type="match status" value="2"/>
</dbReference>
<dbReference type="GO" id="GO:0016705">
    <property type="term" value="F:oxidoreductase activity, acting on paired donors, with incorporation or reduction of molecular oxygen"/>
    <property type="evidence" value="ECO:0007669"/>
    <property type="project" value="InterPro"/>
</dbReference>
<name>A0A4R6J7D1_9ACTN</name>
<dbReference type="CDD" id="cd00347">
    <property type="entry name" value="Flavin_utilizing_monoxygenases"/>
    <property type="match status" value="1"/>
</dbReference>
<dbReference type="InterPro" id="IPR011251">
    <property type="entry name" value="Luciferase-like_dom"/>
</dbReference>
<dbReference type="PANTHER" id="PTHR30137">
    <property type="entry name" value="LUCIFERASE-LIKE MONOOXYGENASE"/>
    <property type="match status" value="1"/>
</dbReference>
<comment type="caution">
    <text evidence="3">The sequence shown here is derived from an EMBL/GenBank/DDBJ whole genome shotgun (WGS) entry which is preliminary data.</text>
</comment>
<dbReference type="InterPro" id="IPR036661">
    <property type="entry name" value="Luciferase-like_sf"/>
</dbReference>
<accession>A0A4R6J7D1</accession>
<keyword evidence="4" id="KW-1185">Reference proteome</keyword>
<feature type="domain" description="Luciferase-like" evidence="2">
    <location>
        <begin position="20"/>
        <end position="113"/>
    </location>
</feature>
<dbReference type="Proteomes" id="UP000294901">
    <property type="component" value="Unassembled WGS sequence"/>
</dbReference>
<organism evidence="3 4">
    <name type="scientific">Paractinoplanes brasiliensis</name>
    <dbReference type="NCBI Taxonomy" id="52695"/>
    <lineage>
        <taxon>Bacteria</taxon>
        <taxon>Bacillati</taxon>
        <taxon>Actinomycetota</taxon>
        <taxon>Actinomycetes</taxon>
        <taxon>Micromonosporales</taxon>
        <taxon>Micromonosporaceae</taxon>
        <taxon>Paractinoplanes</taxon>
    </lineage>
</organism>
<dbReference type="AlphaFoldDB" id="A0A4R6J7D1"/>
<dbReference type="GO" id="GO:0005829">
    <property type="term" value="C:cytosol"/>
    <property type="evidence" value="ECO:0007669"/>
    <property type="project" value="TreeGrafter"/>
</dbReference>
<evidence type="ECO:0000256" key="1">
    <source>
        <dbReference type="SAM" id="MobiDB-lite"/>
    </source>
</evidence>